<reference evidence="2" key="1">
    <citation type="submission" date="2020-12" db="EMBL/GenBank/DDBJ databases">
        <authorList>
            <person name="Rodrigo-Torres L."/>
            <person name="Arahal R. D."/>
            <person name="Lucena T."/>
        </authorList>
    </citation>
    <scope>NUCLEOTIDE SEQUENCE</scope>
    <source>
        <strain evidence="2">CECT 9390</strain>
    </source>
</reference>
<name>A0A9N8MHQ4_9FLAO</name>
<evidence type="ECO:0000313" key="2">
    <source>
        <dbReference type="EMBL" id="CAD7809965.1"/>
    </source>
</evidence>
<accession>A0A9N8MHQ4</accession>
<feature type="signal peptide" evidence="1">
    <location>
        <begin position="1"/>
        <end position="18"/>
    </location>
</feature>
<keyword evidence="3" id="KW-1185">Reference proteome</keyword>
<feature type="chain" id="PRO_5040400836" evidence="1">
    <location>
        <begin position="19"/>
        <end position="361"/>
    </location>
</feature>
<sequence>MMKKCFLFFILISAICFSQQKNLKVNDLQPKSENFNFPVVSFASKPLVERKINTFLQVNELEFIPGSGSNPSQLALNSTNSYKNFLYFYEWKKLETPKNILSLSIDGEATGAYPEGFSDWKNFDLRTGNYINLKDLFETISIDLIQNIVNENIVNKIQNFLAELKSHIDPEDDEKEQIRMYEECLEYAKRGKLEHTKFFFGKDKLTIVRERCSNHAMLALDDLGSYEIELPYKDIQQYLSLYGKNLLSKSDKFVRQNTVQNKLYKGQIDQKYPITLLMKQVYEDGSFSAFYWYDKSKKLIEWSGILKDNHISITENDYHSEELKKWIPKAYIEADVKGNKIVGTWQDYKIKKYLKLELQEL</sequence>
<gene>
    <name evidence="2" type="ORF">CHRY9390_02099</name>
</gene>
<proteinExistence type="predicted"/>
<protein>
    <submittedName>
        <fullName evidence="2">Uncharacterized protein</fullName>
    </submittedName>
</protein>
<organism evidence="2 3">
    <name type="scientific">Chryseobacterium aquaeductus</name>
    <dbReference type="NCBI Taxonomy" id="2675056"/>
    <lineage>
        <taxon>Bacteria</taxon>
        <taxon>Pseudomonadati</taxon>
        <taxon>Bacteroidota</taxon>
        <taxon>Flavobacteriia</taxon>
        <taxon>Flavobacteriales</taxon>
        <taxon>Weeksellaceae</taxon>
        <taxon>Chryseobacterium group</taxon>
        <taxon>Chryseobacterium</taxon>
    </lineage>
</organism>
<dbReference type="Proteomes" id="UP000662618">
    <property type="component" value="Unassembled WGS sequence"/>
</dbReference>
<evidence type="ECO:0000256" key="1">
    <source>
        <dbReference type="SAM" id="SignalP"/>
    </source>
</evidence>
<keyword evidence="1" id="KW-0732">Signal</keyword>
<comment type="caution">
    <text evidence="2">The sequence shown here is derived from an EMBL/GenBank/DDBJ whole genome shotgun (WGS) entry which is preliminary data.</text>
</comment>
<dbReference type="EMBL" id="CAJIMS010000001">
    <property type="protein sequence ID" value="CAD7809965.1"/>
    <property type="molecule type" value="Genomic_DNA"/>
</dbReference>
<evidence type="ECO:0000313" key="3">
    <source>
        <dbReference type="Proteomes" id="UP000662618"/>
    </source>
</evidence>
<dbReference type="AlphaFoldDB" id="A0A9N8MHQ4"/>